<reference evidence="1" key="1">
    <citation type="submission" date="2021-05" db="EMBL/GenBank/DDBJ databases">
        <title>Genome of Sphingobium sp. strain.</title>
        <authorList>
            <person name="Fan R."/>
        </authorList>
    </citation>
    <scope>NUCLEOTIDE SEQUENCE</scope>
    <source>
        <strain evidence="1">H33</strain>
    </source>
</reference>
<proteinExistence type="predicted"/>
<dbReference type="AlphaFoldDB" id="A0A9X1DFD3"/>
<name>A0A9X1DFD3_9SPHN</name>
<organism evidence="1 2">
    <name type="scientific">Sphingobium nicotianae</name>
    <dbReference type="NCBI Taxonomy" id="2782607"/>
    <lineage>
        <taxon>Bacteria</taxon>
        <taxon>Pseudomonadati</taxon>
        <taxon>Pseudomonadota</taxon>
        <taxon>Alphaproteobacteria</taxon>
        <taxon>Sphingomonadales</taxon>
        <taxon>Sphingomonadaceae</taxon>
        <taxon>Sphingobium</taxon>
    </lineage>
</organism>
<evidence type="ECO:0000313" key="2">
    <source>
        <dbReference type="Proteomes" id="UP001138757"/>
    </source>
</evidence>
<accession>A0A9X1DFD3</accession>
<dbReference type="Proteomes" id="UP001138757">
    <property type="component" value="Unassembled WGS sequence"/>
</dbReference>
<comment type="caution">
    <text evidence="1">The sequence shown here is derived from an EMBL/GenBank/DDBJ whole genome shotgun (WGS) entry which is preliminary data.</text>
</comment>
<gene>
    <name evidence="1" type="ORF">KK488_16025</name>
</gene>
<sequence length="75" mass="8501">MRRQFGWAFNLAFALAGIRERTRAVATGAARAQFIRVYAKWGVSSRSSLIALFLEELIDPAMLRDDIDGDREARK</sequence>
<dbReference type="RefSeq" id="WP_214624721.1">
    <property type="nucleotide sequence ID" value="NZ_JAHGAW010000011.1"/>
</dbReference>
<dbReference type="EMBL" id="JAHGAW010000011">
    <property type="protein sequence ID" value="MBT2188463.1"/>
    <property type="molecule type" value="Genomic_DNA"/>
</dbReference>
<evidence type="ECO:0008006" key="3">
    <source>
        <dbReference type="Google" id="ProtNLM"/>
    </source>
</evidence>
<keyword evidence="2" id="KW-1185">Reference proteome</keyword>
<evidence type="ECO:0000313" key="1">
    <source>
        <dbReference type="EMBL" id="MBT2188463.1"/>
    </source>
</evidence>
<protein>
    <recommendedName>
        <fullName evidence="3">HTH luxR-type domain-containing protein</fullName>
    </recommendedName>
</protein>